<dbReference type="OrthoDB" id="206700at2759"/>
<dbReference type="AlphaFoldDB" id="A0A7P0TAF7"/>
<accession>A0A7P0TAF7</accession>
<dbReference type="InterPro" id="IPR045913">
    <property type="entry name" value="TBC20/Gyp8-like"/>
</dbReference>
<evidence type="ECO:0000313" key="4">
    <source>
        <dbReference type="Proteomes" id="UP000005640"/>
    </source>
</evidence>
<reference evidence="3 4" key="2">
    <citation type="journal article" date="2001" name="Nature">
        <title>The DNA sequence and comparative analysis of human chromosome 20.</title>
        <authorList>
            <person name="Deloukas P."/>
            <person name="Matthews L.H."/>
            <person name="Ashurst J."/>
            <person name="Burton J."/>
            <person name="Gilbert J.G."/>
            <person name="Jones M."/>
            <person name="Stavrides G."/>
            <person name="Almeida J.P."/>
            <person name="Babbage A.K."/>
            <person name="Bagguley C.L."/>
            <person name="Bailey J."/>
            <person name="Barlow K.F."/>
            <person name="Bates K.N."/>
            <person name="Beard L.M."/>
            <person name="Beare D.M."/>
            <person name="Beasley O.P."/>
            <person name="Bird C.P."/>
            <person name="Blakey S.E."/>
            <person name="Bridgeman A.M."/>
            <person name="Brown A.J."/>
            <person name="Buck D."/>
            <person name="Burrill W."/>
            <person name="Butler A.P."/>
            <person name="Carder C."/>
            <person name="Carter N.P."/>
            <person name="Chapman J.C."/>
            <person name="Clamp M."/>
            <person name="Clark G."/>
            <person name="Clark L.N."/>
            <person name="Clark S.Y."/>
            <person name="Clee C.M."/>
            <person name="Clegg S."/>
            <person name="Cobley V.E."/>
            <person name="Collier R.E."/>
            <person name="Connor R."/>
            <person name="Corby N.R."/>
            <person name="Coulson A."/>
            <person name="Coville G.J."/>
            <person name="Deadman R."/>
            <person name="Dhami P."/>
            <person name="Dunn M."/>
            <person name="Ellington A.G."/>
            <person name="Frankland J.A."/>
            <person name="Fraser A."/>
            <person name="French L."/>
            <person name="Garner P."/>
            <person name="Grafham D.V."/>
            <person name="Griffiths C."/>
            <person name="Griffiths M.N."/>
            <person name="Gwilliam R."/>
            <person name="Hall R.E."/>
            <person name="Hammond S."/>
            <person name="Harley J.L."/>
            <person name="Heath P.D."/>
            <person name="Ho S."/>
            <person name="Holden J.L."/>
            <person name="Howden P.J."/>
            <person name="Huckle E."/>
            <person name="Hunt A.R."/>
            <person name="Hunt S.E."/>
            <person name="Jekosch K."/>
            <person name="Johnson C.M."/>
            <person name="Johnson D."/>
            <person name="Kay M.P."/>
            <person name="Kimberley A.M."/>
            <person name="King A."/>
            <person name="Knights A."/>
            <person name="Laird G.K."/>
            <person name="Lawlor S."/>
            <person name="Lehvaslaiho M.H."/>
            <person name="Leversha M."/>
            <person name="Lloyd C."/>
            <person name="Lloyd D.M."/>
            <person name="Lovell J.D."/>
            <person name="Marsh V.L."/>
            <person name="Martin S.L."/>
            <person name="McConnachie L.J."/>
            <person name="McLay K."/>
            <person name="McMurray A.A."/>
            <person name="Milne S."/>
            <person name="Mistry D."/>
            <person name="Moore M.J."/>
            <person name="Mullikin J.C."/>
            <person name="Nickerson T."/>
            <person name="Oliver K."/>
            <person name="Parker A."/>
            <person name="Patel R."/>
            <person name="Pearce T.A."/>
            <person name="Peck A.I."/>
            <person name="Phillimore B.J."/>
            <person name="Prathalingam S.R."/>
            <person name="Plumb R.W."/>
            <person name="Ramsay H."/>
            <person name="Rice C.M."/>
            <person name="Ross M.T."/>
            <person name="Scott C.E."/>
            <person name="Sehra H.K."/>
            <person name="Shownkeen R."/>
            <person name="Sims S."/>
            <person name="Skuce C.D."/>
            <person name="Smith M.L."/>
            <person name="Soderlund C."/>
            <person name="Steward C.A."/>
            <person name="Sulston J.E."/>
            <person name="Swann M."/>
            <person name="Sycamore N."/>
            <person name="Taylor R."/>
            <person name="Tee L."/>
            <person name="Thomas D.W."/>
            <person name="Thorpe A."/>
            <person name="Tracey A."/>
            <person name="Tromans A.C."/>
            <person name="Vaudin M."/>
            <person name="Wall M."/>
            <person name="Wallis J.M."/>
            <person name="Whitehead S.L."/>
            <person name="Whittaker P."/>
            <person name="Willey D.L."/>
            <person name="Williams L."/>
            <person name="Williams S.A."/>
            <person name="Wilming L."/>
            <person name="Wray P.W."/>
            <person name="Hubbard T."/>
            <person name="Durbin R.M."/>
            <person name="Bentley D.R."/>
            <person name="Beck S."/>
            <person name="Rogers J."/>
        </authorList>
    </citation>
    <scope>NUCLEOTIDE SEQUENCE [LARGE SCALE GENOMIC DNA]</scope>
</reference>
<dbReference type="InterPro" id="IPR035969">
    <property type="entry name" value="Rab-GAP_TBC_sf"/>
</dbReference>
<organism evidence="3 4">
    <name type="scientific">Homo sapiens</name>
    <name type="common">Human</name>
    <dbReference type="NCBI Taxonomy" id="9606"/>
    <lineage>
        <taxon>Eukaryota</taxon>
        <taxon>Metazoa</taxon>
        <taxon>Chordata</taxon>
        <taxon>Craniata</taxon>
        <taxon>Vertebrata</taxon>
        <taxon>Euteleostomi</taxon>
        <taxon>Mammalia</taxon>
        <taxon>Eutheria</taxon>
        <taxon>Euarchontoglires</taxon>
        <taxon>Primates</taxon>
        <taxon>Haplorrhini</taxon>
        <taxon>Catarrhini</taxon>
        <taxon>Hominidae</taxon>
        <taxon>Homo</taxon>
    </lineage>
</organism>
<dbReference type="SMR" id="A0A7P0TAF7"/>
<evidence type="ECO:0000256" key="1">
    <source>
        <dbReference type="ARBA" id="ARBA00022468"/>
    </source>
</evidence>
<dbReference type="SUPFAM" id="SSF47923">
    <property type="entry name" value="Ypt/Rab-GAP domain of gyp1p"/>
    <property type="match status" value="1"/>
</dbReference>
<reference evidence="3" key="4">
    <citation type="submission" date="2025-08" db="UniProtKB">
        <authorList>
            <consortium name="Ensembl"/>
        </authorList>
    </citation>
    <scope>IDENTIFICATION</scope>
</reference>
<keyword evidence="5 6" id="KW-1267">Proteomics identification</keyword>
<dbReference type="HGNC" id="HGNC:16133">
    <property type="gene designation" value="TBC1D20"/>
</dbReference>
<keyword evidence="4" id="KW-1185">Reference proteome</keyword>
<dbReference type="Gene3D" id="1.10.8.1310">
    <property type="match status" value="1"/>
</dbReference>
<dbReference type="PANTHER" id="PTHR20913">
    <property type="entry name" value="TBC1 DOMAIN FAMILY MEMBER 20/GTPASE"/>
    <property type="match status" value="1"/>
</dbReference>
<gene>
    <name evidence="3" type="primary">TBC1D20</name>
</gene>
<keyword evidence="1" id="KW-0343">GTPase activation</keyword>
<evidence type="ECO:0007829" key="5">
    <source>
        <dbReference type="PeptideAtlas" id="A0A7P0TAF7"/>
    </source>
</evidence>
<evidence type="ECO:0000256" key="2">
    <source>
        <dbReference type="SAM" id="MobiDB-lite"/>
    </source>
</evidence>
<name>A0A7P0TAF7_HUMAN</name>
<dbReference type="Ensembl" id="ENST00000680990.1">
    <property type="protein sequence ID" value="ENSP00000506050.1"/>
    <property type="gene ID" value="ENSG00000125875.16"/>
</dbReference>
<evidence type="ECO:0000313" key="3">
    <source>
        <dbReference type="Ensembl" id="ENSP00000506050.1"/>
    </source>
</evidence>
<dbReference type="Proteomes" id="UP000005640">
    <property type="component" value="Chromosome 20"/>
</dbReference>
<feature type="compositionally biased region" description="Basic and acidic residues" evidence="2">
    <location>
        <begin position="18"/>
        <end position="27"/>
    </location>
</feature>
<dbReference type="GO" id="GO:0016192">
    <property type="term" value="P:vesicle-mediated transport"/>
    <property type="evidence" value="ECO:0007669"/>
    <property type="project" value="InterPro"/>
</dbReference>
<dbReference type="Bgee" id="ENSG00000125875">
    <property type="expression patterns" value="Expressed in tendon of biceps brachii and 183 other cell types or tissues"/>
</dbReference>
<dbReference type="EMBL" id="AL049761">
    <property type="status" value="NOT_ANNOTATED_CDS"/>
    <property type="molecule type" value="Genomic_DNA"/>
</dbReference>
<reference evidence="3 4" key="3">
    <citation type="journal article" date="2004" name="Nature">
        <title>Finishing the euchromatic sequence of the human genome.</title>
        <authorList>
            <consortium name="International Human Genome Sequencing Consortium"/>
        </authorList>
    </citation>
    <scope>NUCLEOTIDE SEQUENCE [LARGE SCALE GENOMIC DNA]</scope>
</reference>
<reference evidence="3 4" key="1">
    <citation type="journal article" date="2001" name="Nature">
        <title>Initial sequencing and analysis of the human genome.</title>
        <authorList>
            <consortium name="International Human Genome Sequencing Consortium"/>
            <person name="Lander E.S."/>
            <person name="Linton L.M."/>
            <person name="Birren B."/>
            <person name="Nusbaum C."/>
            <person name="Zody M.C."/>
            <person name="Baldwin J."/>
            <person name="Devon K."/>
            <person name="Dewar K."/>
            <person name="Doyle M."/>
            <person name="FitzHugh W."/>
            <person name="Funke R."/>
            <person name="Gage D."/>
            <person name="Harris K."/>
            <person name="Heaford A."/>
            <person name="Howland J."/>
            <person name="Kann L."/>
            <person name="Lehoczky J."/>
            <person name="LeVine R."/>
            <person name="McEwan P."/>
            <person name="McKernan K."/>
            <person name="Meldrim J."/>
            <person name="Mesirov J.P."/>
            <person name="Miranda C."/>
            <person name="Morris W."/>
            <person name="Naylor J."/>
            <person name="Raymond C."/>
            <person name="Rosetti M."/>
            <person name="Santos R."/>
            <person name="Sheridan A."/>
            <person name="Sougnez C."/>
            <person name="Stange-Thomann N."/>
            <person name="Stojanovic N."/>
            <person name="Subramanian A."/>
            <person name="Wyman D."/>
            <person name="Rogers J."/>
            <person name="Sulston J."/>
            <person name="Ainscough R."/>
            <person name="Beck S."/>
            <person name="Bentley D."/>
            <person name="Burton J."/>
            <person name="Clee C."/>
            <person name="Carter N."/>
            <person name="Coulson A."/>
            <person name="Deadman R."/>
            <person name="Deloukas P."/>
            <person name="Dunham A."/>
            <person name="Dunham I."/>
            <person name="Durbin R."/>
            <person name="French L."/>
            <person name="Grafham D."/>
            <person name="Gregory S."/>
            <person name="Hubbard T."/>
            <person name="Humphray S."/>
            <person name="Hunt A."/>
            <person name="Jones M."/>
            <person name="Lloyd C."/>
            <person name="McMurray A."/>
            <person name="Matthews L."/>
            <person name="Mercer S."/>
            <person name="Milne S."/>
            <person name="Mullikin J.C."/>
            <person name="Mungall A."/>
            <person name="Plumb R."/>
            <person name="Ross M."/>
            <person name="Shownkeen R."/>
            <person name="Sims S."/>
            <person name="Waterston R.H."/>
            <person name="Wilson R.K."/>
            <person name="Hillier L.W."/>
            <person name="McPherson J.D."/>
            <person name="Marra M.A."/>
            <person name="Mardis E.R."/>
            <person name="Fulton L.A."/>
            <person name="Chinwalla A.T."/>
            <person name="Pepin K.H."/>
            <person name="Gish W.R."/>
            <person name="Chissoe S.L."/>
            <person name="Wendl M.C."/>
            <person name="Delehaunty K.D."/>
            <person name="Miner T.L."/>
            <person name="Delehaunty A."/>
            <person name="Kramer J.B."/>
            <person name="Cook L.L."/>
            <person name="Fulton R.S."/>
            <person name="Johnson D.L."/>
            <person name="Minx P.J."/>
            <person name="Clifton S.W."/>
            <person name="Hawkins T."/>
            <person name="Branscomb E."/>
            <person name="Predki P."/>
            <person name="Richardson P."/>
            <person name="Wenning S."/>
            <person name="Slezak T."/>
            <person name="Doggett N."/>
            <person name="Cheng J.F."/>
            <person name="Olsen A."/>
            <person name="Lucas S."/>
            <person name="Elkin C."/>
            <person name="Uberbacher E."/>
            <person name="Frazier M."/>
            <person name="Gibbs R.A."/>
            <person name="Muzny D.M."/>
            <person name="Scherer S.E."/>
            <person name="Bouck J.B."/>
            <person name="Sodergren E.J."/>
            <person name="Worley K.C."/>
            <person name="Rives C.M."/>
            <person name="Gorrell J.H."/>
            <person name="Metzker M.L."/>
            <person name="Naylor S.L."/>
            <person name="Kucherlapati R.S."/>
            <person name="Nelson D.L."/>
            <person name="Weinstock G.M."/>
            <person name="Sakaki Y."/>
            <person name="Fujiyama A."/>
            <person name="Hattori M."/>
            <person name="Yada T."/>
            <person name="Toyoda A."/>
            <person name="Itoh T."/>
            <person name="Kawagoe C."/>
            <person name="Watanabe H."/>
            <person name="Totoki Y."/>
            <person name="Taylor T."/>
            <person name="Weissenbach J."/>
            <person name="Heilig R."/>
            <person name="Saurin W."/>
            <person name="Artiguenave F."/>
            <person name="Brottier P."/>
            <person name="Bruls T."/>
            <person name="Pelletier E."/>
            <person name="Robert C."/>
            <person name="Wincker P."/>
            <person name="Smith D.R."/>
            <person name="Doucette-Stamm L."/>
            <person name="Rubenfield M."/>
            <person name="Weinstock K."/>
            <person name="Lee H.M."/>
            <person name="Dubois J."/>
            <person name="Rosenthal A."/>
            <person name="Platzer M."/>
            <person name="Nyakatura G."/>
            <person name="Taudien S."/>
            <person name="Rump A."/>
            <person name="Yang H."/>
            <person name="Yu J."/>
            <person name="Wang J."/>
            <person name="Huang G."/>
            <person name="Gu J."/>
            <person name="Hood L."/>
            <person name="Rowen L."/>
            <person name="Madan A."/>
            <person name="Qin S."/>
            <person name="Davis R.W."/>
            <person name="Federspiel N.A."/>
            <person name="Abola A.P."/>
            <person name="Proctor M.J."/>
            <person name="Myers R.M."/>
            <person name="Schmutz J."/>
            <person name="Dickson M."/>
            <person name="Grimwood J."/>
            <person name="Cox D.R."/>
            <person name="Olson M.V."/>
            <person name="Kaul R."/>
            <person name="Raymond C."/>
            <person name="Shimizu N."/>
            <person name="Kawasaki K."/>
            <person name="Minoshima S."/>
            <person name="Evans G.A."/>
            <person name="Athanasiou M."/>
            <person name="Schultz R."/>
            <person name="Roe B.A."/>
            <person name="Chen F."/>
            <person name="Pan H."/>
            <person name="Ramser J."/>
            <person name="Lehrach H."/>
            <person name="Reinhardt R."/>
            <person name="McCombie W.R."/>
            <person name="de la Bastide M."/>
            <person name="Dedhia N."/>
            <person name="Blocker H."/>
            <person name="Hornischer K."/>
            <person name="Nordsiek G."/>
            <person name="Agarwala R."/>
            <person name="Aravind L."/>
            <person name="Bailey J.A."/>
            <person name="Bateman A."/>
            <person name="Batzoglou S."/>
            <person name="Birney E."/>
            <person name="Bork P."/>
            <person name="Brown D.G."/>
            <person name="Burge C.B."/>
            <person name="Cerutti L."/>
            <person name="Chen H.C."/>
            <person name="Church D."/>
            <person name="Clamp M."/>
            <person name="Copley R.R."/>
            <person name="Doerks T."/>
            <person name="Eddy S.R."/>
            <person name="Eichler E.E."/>
            <person name="Furey T.S."/>
            <person name="Galagan J."/>
            <person name="Gilbert J.G."/>
            <person name="Harmon C."/>
            <person name="Hayashizaki Y."/>
            <person name="Haussler D."/>
            <person name="Hermjakob H."/>
            <person name="Hokamp K."/>
            <person name="Jang W."/>
            <person name="Johnson L.S."/>
            <person name="Jones T.A."/>
            <person name="Kasif S."/>
            <person name="Kaspryzk A."/>
            <person name="Kennedy S."/>
            <person name="Kent W.J."/>
            <person name="Kitts P."/>
            <person name="Koonin E.V."/>
            <person name="Korf I."/>
            <person name="Kulp D."/>
            <person name="Lancet D."/>
            <person name="Lowe T.M."/>
            <person name="McLysaght A."/>
            <person name="Mikkelsen T."/>
            <person name="Moran J.V."/>
            <person name="Mulder N."/>
            <person name="Pollara V.J."/>
            <person name="Ponting C.P."/>
            <person name="Schuler G."/>
            <person name="Schultz J."/>
            <person name="Slater G."/>
            <person name="Smit A.F."/>
            <person name="Stupka E."/>
            <person name="Szustakowski J."/>
            <person name="Thierry-Mieg D."/>
            <person name="Thierry-Mieg J."/>
            <person name="Wagner L."/>
            <person name="Wallis J."/>
            <person name="Wheeler R."/>
            <person name="Williams A."/>
            <person name="Wolf Y.I."/>
            <person name="Wolfe K.H."/>
            <person name="Yang S.P."/>
            <person name="Yeh R.F."/>
            <person name="Collins F."/>
            <person name="Guyer M.S."/>
            <person name="Peterson J."/>
            <person name="Felsenfeld A."/>
            <person name="Wetterstrand K.A."/>
            <person name="Patrinos A."/>
            <person name="Morgan M.J."/>
            <person name="de Jong P."/>
            <person name="Catanese J.J."/>
            <person name="Osoegawa K."/>
            <person name="Shizuya H."/>
            <person name="Choi S."/>
            <person name="Chen Y.J."/>
        </authorList>
    </citation>
    <scope>NUCLEOTIDE SEQUENCE [LARGE SCALE GENOMIC DNA]</scope>
</reference>
<dbReference type="PANTHER" id="PTHR20913:SF10">
    <property type="entry name" value="TBC1 DOMAIN FAMILY MEMBER 20"/>
    <property type="match status" value="1"/>
</dbReference>
<dbReference type="Ensembl" id="ENST00000680990.1">
    <property type="protein sequence ID" value="ENSP00000506050.1"/>
    <property type="gene ID" value="ENSG00000125875.15"/>
</dbReference>
<reference evidence="3" key="5">
    <citation type="submission" date="2025-09" db="UniProtKB">
        <authorList>
            <consortium name="Ensembl"/>
        </authorList>
    </citation>
    <scope>IDENTIFICATION</scope>
</reference>
<dbReference type="GO" id="GO:0005096">
    <property type="term" value="F:GTPase activator activity"/>
    <property type="evidence" value="ECO:0007669"/>
    <property type="project" value="UniProtKB-KW"/>
</dbReference>
<dbReference type="GeneTree" id="ENSGT00390000014944"/>
<evidence type="ECO:0007829" key="6">
    <source>
        <dbReference type="ProteomicsDB" id="A0A7P0TAF7"/>
    </source>
</evidence>
<feature type="region of interest" description="Disordered" evidence="2">
    <location>
        <begin position="1"/>
        <end position="30"/>
    </location>
</feature>
<sequence>MALRSAQGDGPTSGHWDGGAEKADFNAKRKKKVAEIHQALNSDPTDVAALRRMAISEGGLLTDEIRRKVWPKLLNVNANDPPPISGKNLRQMSKDYQQVLLDVRRSLRRFPPGHEERRIAKGNRSL</sequence>
<proteinExistence type="evidence at protein level"/>
<protein>
    <submittedName>
        <fullName evidence="3">TBC1 domain family member 20</fullName>
    </submittedName>
</protein>
<dbReference type="OpenTargets" id="ENSG00000125875"/>
<dbReference type="EMBL" id="AL121747">
    <property type="status" value="NOT_ANNOTATED_CDS"/>
    <property type="molecule type" value="Genomic_DNA"/>
</dbReference>